<accession>A0ABZ1DYL0</accession>
<feature type="region of interest" description="Disordered" evidence="1">
    <location>
        <begin position="277"/>
        <end position="306"/>
    </location>
</feature>
<organism evidence="3 4">
    <name type="scientific">Thioclava litoralis</name>
    <dbReference type="NCBI Taxonomy" id="3076557"/>
    <lineage>
        <taxon>Bacteria</taxon>
        <taxon>Pseudomonadati</taxon>
        <taxon>Pseudomonadota</taxon>
        <taxon>Alphaproteobacteria</taxon>
        <taxon>Rhodobacterales</taxon>
        <taxon>Paracoccaceae</taxon>
        <taxon>Thioclava</taxon>
    </lineage>
</organism>
<proteinExistence type="predicted"/>
<dbReference type="EMBL" id="CP135443">
    <property type="protein sequence ID" value="WRY33889.1"/>
    <property type="molecule type" value="Genomic_DNA"/>
</dbReference>
<feature type="signal peptide" evidence="2">
    <location>
        <begin position="1"/>
        <end position="39"/>
    </location>
</feature>
<keyword evidence="2" id="KW-0732">Signal</keyword>
<evidence type="ECO:0000313" key="4">
    <source>
        <dbReference type="Proteomes" id="UP001623290"/>
    </source>
</evidence>
<name>A0ABZ1DYL0_9RHOB</name>
<protein>
    <submittedName>
        <fullName evidence="3">Uncharacterized protein</fullName>
    </submittedName>
</protein>
<dbReference type="RefSeq" id="WP_406720983.1">
    <property type="nucleotide sequence ID" value="NZ_CP135443.1"/>
</dbReference>
<sequence>MSRYSFSVHMMRSLSLPCLLTSALVAALPATFSAFPAHAELQSCQTSIRGQQNQFVFDADNPQVKESLSLREKIFGSRGKVTCPGQVTLRAMTPELDDQGRAPFCLQWDKDEDTYIGYAQGERDGFGHCIEASKSFCERVNGSGDAAKQMTENTNGFAKDVTGKVVGKKIGSVVVKTTGDKLKGRLKDAGVAAIAAASPAGLAAVAVTAVAVGGTMYVCSDKGAKGADVEGTTNQLPDGANVDATVNANDGAELLGSELPVFTDPEAVTPPVTQPVEEAPLNAINPETGIGVQGAAEDDMSNKNKH</sequence>
<evidence type="ECO:0000256" key="1">
    <source>
        <dbReference type="SAM" id="MobiDB-lite"/>
    </source>
</evidence>
<dbReference type="Proteomes" id="UP001623290">
    <property type="component" value="Chromosome"/>
</dbReference>
<evidence type="ECO:0000313" key="3">
    <source>
        <dbReference type="EMBL" id="WRY33889.1"/>
    </source>
</evidence>
<feature type="chain" id="PRO_5045308950" evidence="2">
    <location>
        <begin position="40"/>
        <end position="306"/>
    </location>
</feature>
<keyword evidence="4" id="KW-1185">Reference proteome</keyword>
<evidence type="ECO:0000256" key="2">
    <source>
        <dbReference type="SAM" id="SignalP"/>
    </source>
</evidence>
<gene>
    <name evidence="3" type="ORF">RPE78_00935</name>
</gene>
<reference evidence="3 4" key="1">
    <citation type="submission" date="2023-09" db="EMBL/GenBank/DDBJ databases">
        <title>Thioclava shenzhenensis sp. nov., a multidrug resistant bacteria-antagonizing species isolated from coastal seawater.</title>
        <authorList>
            <person name="Long M."/>
        </authorList>
    </citation>
    <scope>NUCLEOTIDE SEQUENCE [LARGE SCALE GENOMIC DNA]</scope>
    <source>
        <strain evidence="3 4">FTW29</strain>
    </source>
</reference>